<organism evidence="2">
    <name type="scientific">hydrothermal vent metagenome</name>
    <dbReference type="NCBI Taxonomy" id="652676"/>
    <lineage>
        <taxon>unclassified sequences</taxon>
        <taxon>metagenomes</taxon>
        <taxon>ecological metagenomes</taxon>
    </lineage>
</organism>
<dbReference type="Pfam" id="PF13280">
    <property type="entry name" value="WYL"/>
    <property type="match status" value="1"/>
</dbReference>
<reference evidence="2" key="1">
    <citation type="submission" date="2018-06" db="EMBL/GenBank/DDBJ databases">
        <authorList>
            <person name="Zhirakovskaya E."/>
        </authorList>
    </citation>
    <scope>NUCLEOTIDE SEQUENCE</scope>
</reference>
<gene>
    <name evidence="2" type="ORF">MNBD_ALPHA11-2062</name>
</gene>
<dbReference type="InterPro" id="IPR026881">
    <property type="entry name" value="WYL_dom"/>
</dbReference>
<dbReference type="EMBL" id="UOEQ01000187">
    <property type="protein sequence ID" value="VAW18839.1"/>
    <property type="molecule type" value="Genomic_DNA"/>
</dbReference>
<proteinExistence type="predicted"/>
<name>A0A3B0U330_9ZZZZ</name>
<feature type="non-terminal residue" evidence="2">
    <location>
        <position position="1"/>
    </location>
</feature>
<dbReference type="AlphaFoldDB" id="A0A3B0U330"/>
<dbReference type="PANTHER" id="PTHR34580">
    <property type="match status" value="1"/>
</dbReference>
<dbReference type="PROSITE" id="PS52050">
    <property type="entry name" value="WYL"/>
    <property type="match status" value="1"/>
</dbReference>
<evidence type="ECO:0000259" key="1">
    <source>
        <dbReference type="Pfam" id="PF13280"/>
    </source>
</evidence>
<feature type="domain" description="WYL" evidence="1">
    <location>
        <begin position="22"/>
        <end position="88"/>
    </location>
</feature>
<evidence type="ECO:0000313" key="2">
    <source>
        <dbReference type="EMBL" id="VAW18839.1"/>
    </source>
</evidence>
<dbReference type="InterPro" id="IPR051534">
    <property type="entry name" value="CBASS_pafABC_assoc_protein"/>
</dbReference>
<dbReference type="PANTHER" id="PTHR34580:SF3">
    <property type="entry name" value="PROTEIN PAFB"/>
    <property type="match status" value="1"/>
</dbReference>
<sequence>SFNSPLLVHAEEERSNENLVDFLSPLRSALRKRQLVEISYNDLKGHDTVRTIRPLGLTAFEKVWLLTAWCEKKSDFRNFRVDRIVALENIGKTFPRERGRELKDYLATL</sequence>
<protein>
    <recommendedName>
        <fullName evidence="1">WYL domain-containing protein</fullName>
    </recommendedName>
</protein>
<accession>A0A3B0U330</accession>